<gene>
    <name evidence="2" type="ORF">CYMTET_49867</name>
</gene>
<feature type="transmembrane region" description="Helical" evidence="1">
    <location>
        <begin position="111"/>
        <end position="132"/>
    </location>
</feature>
<keyword evidence="1" id="KW-1133">Transmembrane helix</keyword>
<name>A0AAE0EVD8_9CHLO</name>
<feature type="transmembrane region" description="Helical" evidence="1">
    <location>
        <begin position="355"/>
        <end position="379"/>
    </location>
</feature>
<keyword evidence="1" id="KW-0472">Membrane</keyword>
<feature type="transmembrane region" description="Helical" evidence="1">
    <location>
        <begin position="455"/>
        <end position="473"/>
    </location>
</feature>
<accession>A0AAE0EVD8</accession>
<feature type="transmembrane region" description="Helical" evidence="1">
    <location>
        <begin position="385"/>
        <end position="408"/>
    </location>
</feature>
<feature type="transmembrane region" description="Helical" evidence="1">
    <location>
        <begin position="45"/>
        <end position="66"/>
    </location>
</feature>
<reference evidence="2 3" key="1">
    <citation type="journal article" date="2015" name="Genome Biol. Evol.">
        <title>Comparative Genomics of a Bacterivorous Green Alga Reveals Evolutionary Causalities and Consequences of Phago-Mixotrophic Mode of Nutrition.</title>
        <authorList>
            <person name="Burns J.A."/>
            <person name="Paasch A."/>
            <person name="Narechania A."/>
            <person name="Kim E."/>
        </authorList>
    </citation>
    <scope>NUCLEOTIDE SEQUENCE [LARGE SCALE GENOMIC DNA]</scope>
    <source>
        <strain evidence="2 3">PLY_AMNH</strain>
    </source>
</reference>
<keyword evidence="3" id="KW-1185">Reference proteome</keyword>
<dbReference type="Proteomes" id="UP001190700">
    <property type="component" value="Unassembled WGS sequence"/>
</dbReference>
<feature type="transmembrane region" description="Helical" evidence="1">
    <location>
        <begin position="144"/>
        <end position="162"/>
    </location>
</feature>
<protein>
    <submittedName>
        <fullName evidence="2">Uncharacterized protein</fullName>
    </submittedName>
</protein>
<organism evidence="2 3">
    <name type="scientific">Cymbomonas tetramitiformis</name>
    <dbReference type="NCBI Taxonomy" id="36881"/>
    <lineage>
        <taxon>Eukaryota</taxon>
        <taxon>Viridiplantae</taxon>
        <taxon>Chlorophyta</taxon>
        <taxon>Pyramimonadophyceae</taxon>
        <taxon>Pyramimonadales</taxon>
        <taxon>Pyramimonadaceae</taxon>
        <taxon>Cymbomonas</taxon>
    </lineage>
</organism>
<proteinExistence type="predicted"/>
<dbReference type="AlphaFoldDB" id="A0AAE0EVD8"/>
<feature type="transmembrane region" description="Helical" evidence="1">
    <location>
        <begin position="78"/>
        <end position="99"/>
    </location>
</feature>
<sequence length="504" mass="54921">MHAVTQMEPFGPLSLSPGIMGGCEASLSFSWQHGTSKPCRWKQAILPLMITLLIVAGAGITLAWLLPTRLYTLPLWVQTALVAAVPAAAMLVGSVLVLAMPRVNDNAQAALQNFSAGMLVAAVGDELFPLILKSGNDGESYISMFLGCLCGLLVMFGMKSLWNIDHQYQIRDHEEDEEQRVLLQEDPAEDAVNKNATSLQQSGLLTRLSANPLYDTHLDGFIKQIVVSVKTLQDEIRGRCDRHLVDGAVHNLALVIHTVRRMLRGDSQFAAYNVDRLSAYADDMTRCISLARGDVLQSLTKPELDERLRALQEIVDKAHEVCEHKQYRRWKVPHSHQLASPADDDRASRKMTKPLPIVLIVAVGIDAFVDGFLIGLSYIESHHAGYVLSAATCLEMGALGLTSCATVLSSVNSKKMMIVSSILVCLPVLTLVGSGALAGVLAVPLNAVPAVKPGFISFCVVALLFLVSQELLIEARENSANRWWINMLFFVGVFTLLAVDKATT</sequence>
<feature type="transmembrane region" description="Helical" evidence="1">
    <location>
        <begin position="420"/>
        <end position="443"/>
    </location>
</feature>
<evidence type="ECO:0000313" key="3">
    <source>
        <dbReference type="Proteomes" id="UP001190700"/>
    </source>
</evidence>
<evidence type="ECO:0000313" key="2">
    <source>
        <dbReference type="EMBL" id="KAK3240295.1"/>
    </source>
</evidence>
<comment type="caution">
    <text evidence="2">The sequence shown here is derived from an EMBL/GenBank/DDBJ whole genome shotgun (WGS) entry which is preliminary data.</text>
</comment>
<keyword evidence="1" id="KW-0812">Transmembrane</keyword>
<evidence type="ECO:0000256" key="1">
    <source>
        <dbReference type="SAM" id="Phobius"/>
    </source>
</evidence>
<dbReference type="EMBL" id="LGRX02033685">
    <property type="protein sequence ID" value="KAK3240295.1"/>
    <property type="molecule type" value="Genomic_DNA"/>
</dbReference>
<feature type="transmembrane region" description="Helical" evidence="1">
    <location>
        <begin position="480"/>
        <end position="499"/>
    </location>
</feature>